<comment type="caution">
    <text evidence="2">The sequence shown here is derived from an EMBL/GenBank/DDBJ whole genome shotgun (WGS) entry which is preliminary data.</text>
</comment>
<evidence type="ECO:0000256" key="1">
    <source>
        <dbReference type="SAM" id="MobiDB-lite"/>
    </source>
</evidence>
<evidence type="ECO:0000313" key="2">
    <source>
        <dbReference type="EMBL" id="KAJ1349363.1"/>
    </source>
</evidence>
<dbReference type="Proteomes" id="UP001196413">
    <property type="component" value="Unassembled WGS sequence"/>
</dbReference>
<proteinExistence type="predicted"/>
<gene>
    <name evidence="2" type="ORF">KIN20_004918</name>
</gene>
<evidence type="ECO:0000313" key="3">
    <source>
        <dbReference type="Proteomes" id="UP001196413"/>
    </source>
</evidence>
<organism evidence="2 3">
    <name type="scientific">Parelaphostrongylus tenuis</name>
    <name type="common">Meningeal worm</name>
    <dbReference type="NCBI Taxonomy" id="148309"/>
    <lineage>
        <taxon>Eukaryota</taxon>
        <taxon>Metazoa</taxon>
        <taxon>Ecdysozoa</taxon>
        <taxon>Nematoda</taxon>
        <taxon>Chromadorea</taxon>
        <taxon>Rhabditida</taxon>
        <taxon>Rhabditina</taxon>
        <taxon>Rhabditomorpha</taxon>
        <taxon>Strongyloidea</taxon>
        <taxon>Metastrongylidae</taxon>
        <taxon>Parelaphostrongylus</taxon>
    </lineage>
</organism>
<name>A0AAD5QER5_PARTN</name>
<sequence length="77" mass="9189">MYDEAIRRFETDDDARGSEHSSEKFKPEIAYILEVAYSQLTSRSEFINNSSKLFLYSTKMFEKNLRNRKQLGRQMNK</sequence>
<keyword evidence="3" id="KW-1185">Reference proteome</keyword>
<dbReference type="AlphaFoldDB" id="A0AAD5QER5"/>
<feature type="region of interest" description="Disordered" evidence="1">
    <location>
        <begin position="1"/>
        <end position="23"/>
    </location>
</feature>
<dbReference type="EMBL" id="JAHQIW010000650">
    <property type="protein sequence ID" value="KAJ1349363.1"/>
    <property type="molecule type" value="Genomic_DNA"/>
</dbReference>
<protein>
    <submittedName>
        <fullName evidence="2">Uncharacterized protein</fullName>
    </submittedName>
</protein>
<reference evidence="2" key="1">
    <citation type="submission" date="2021-06" db="EMBL/GenBank/DDBJ databases">
        <title>Parelaphostrongylus tenuis whole genome reference sequence.</title>
        <authorList>
            <person name="Garwood T.J."/>
            <person name="Larsen P.A."/>
            <person name="Fountain-Jones N.M."/>
            <person name="Garbe J.R."/>
            <person name="Macchietto M.G."/>
            <person name="Kania S.A."/>
            <person name="Gerhold R.W."/>
            <person name="Richards J.E."/>
            <person name="Wolf T.M."/>
        </authorList>
    </citation>
    <scope>NUCLEOTIDE SEQUENCE</scope>
    <source>
        <strain evidence="2">MNPRO001-30</strain>
        <tissue evidence="2">Meninges</tissue>
    </source>
</reference>
<accession>A0AAD5QER5</accession>